<dbReference type="AlphaFoldDB" id="A0A2P2NY63"/>
<protein>
    <submittedName>
        <fullName evidence="1">Uncharacterized protein</fullName>
    </submittedName>
</protein>
<proteinExistence type="predicted"/>
<organism evidence="1">
    <name type="scientific">Rhizophora mucronata</name>
    <name type="common">Asiatic mangrove</name>
    <dbReference type="NCBI Taxonomy" id="61149"/>
    <lineage>
        <taxon>Eukaryota</taxon>
        <taxon>Viridiplantae</taxon>
        <taxon>Streptophyta</taxon>
        <taxon>Embryophyta</taxon>
        <taxon>Tracheophyta</taxon>
        <taxon>Spermatophyta</taxon>
        <taxon>Magnoliopsida</taxon>
        <taxon>eudicotyledons</taxon>
        <taxon>Gunneridae</taxon>
        <taxon>Pentapetalae</taxon>
        <taxon>rosids</taxon>
        <taxon>fabids</taxon>
        <taxon>Malpighiales</taxon>
        <taxon>Rhizophoraceae</taxon>
        <taxon>Rhizophora</taxon>
    </lineage>
</organism>
<sequence length="41" mass="4608">MQICGCNHALKNKNCTTNDHNSAMCEPTFTMCQPNHIHATF</sequence>
<accession>A0A2P2NY63</accession>
<name>A0A2P2NY63_RHIMU</name>
<reference evidence="1" key="1">
    <citation type="submission" date="2018-02" db="EMBL/GenBank/DDBJ databases">
        <title>Rhizophora mucronata_Transcriptome.</title>
        <authorList>
            <person name="Meera S.P."/>
            <person name="Sreeshan A."/>
            <person name="Augustine A."/>
        </authorList>
    </citation>
    <scope>NUCLEOTIDE SEQUENCE</scope>
    <source>
        <tissue evidence="1">Leaf</tissue>
    </source>
</reference>
<dbReference type="EMBL" id="GGEC01066941">
    <property type="protein sequence ID" value="MBX47425.1"/>
    <property type="molecule type" value="Transcribed_RNA"/>
</dbReference>
<evidence type="ECO:0000313" key="1">
    <source>
        <dbReference type="EMBL" id="MBX47425.1"/>
    </source>
</evidence>